<dbReference type="EMBL" id="BJYA01000018">
    <property type="protein sequence ID" value="GEN46731.1"/>
    <property type="molecule type" value="Genomic_DNA"/>
</dbReference>
<keyword evidence="2" id="KW-1185">Reference proteome</keyword>
<evidence type="ECO:0000313" key="1">
    <source>
        <dbReference type="EMBL" id="GEN46731.1"/>
    </source>
</evidence>
<evidence type="ECO:0000313" key="2">
    <source>
        <dbReference type="Proteomes" id="UP000321440"/>
    </source>
</evidence>
<sequence>MYLDGDISLGDLQWEAHTPPHETDFQKGIEVHDSNMEVYDDIIWMDINPRSIQEVLDGYNNGPFMDDESDIEIIENMNYVAVKSNVDRGQLSDYDKFAGTLSIMPYKDYYENSWKEINSSIIFTFINDEGEELYEYNLDTDNSPTEIEFELEESESMTVIARTDLSERIVAGILNPVLIKE</sequence>
<reference evidence="1 2" key="1">
    <citation type="submission" date="2019-07" db="EMBL/GenBank/DDBJ databases">
        <title>Whole genome shotgun sequence of Alkalibacillus haloalkaliphilus NBRC 103110.</title>
        <authorList>
            <person name="Hosoyama A."/>
            <person name="Uohara A."/>
            <person name="Ohji S."/>
            <person name="Ichikawa N."/>
        </authorList>
    </citation>
    <scope>NUCLEOTIDE SEQUENCE [LARGE SCALE GENOMIC DNA]</scope>
    <source>
        <strain evidence="1 2">NBRC 103110</strain>
    </source>
</reference>
<gene>
    <name evidence="1" type="ORF">AHA02nite_25070</name>
</gene>
<name>A0A511W7N1_9BACI</name>
<accession>A0A511W7N1</accession>
<proteinExistence type="predicted"/>
<dbReference type="AlphaFoldDB" id="A0A511W7N1"/>
<organism evidence="1 2">
    <name type="scientific">Alkalibacillus haloalkaliphilus</name>
    <dbReference type="NCBI Taxonomy" id="94136"/>
    <lineage>
        <taxon>Bacteria</taxon>
        <taxon>Bacillati</taxon>
        <taxon>Bacillota</taxon>
        <taxon>Bacilli</taxon>
        <taxon>Bacillales</taxon>
        <taxon>Bacillaceae</taxon>
        <taxon>Alkalibacillus</taxon>
    </lineage>
</organism>
<comment type="caution">
    <text evidence="1">The sequence shown here is derived from an EMBL/GenBank/DDBJ whole genome shotgun (WGS) entry which is preliminary data.</text>
</comment>
<dbReference type="Proteomes" id="UP000321440">
    <property type="component" value="Unassembled WGS sequence"/>
</dbReference>
<protein>
    <submittedName>
        <fullName evidence="1">Uncharacterized protein</fullName>
    </submittedName>
</protein>